<evidence type="ECO:0008006" key="3">
    <source>
        <dbReference type="Google" id="ProtNLM"/>
    </source>
</evidence>
<evidence type="ECO:0000313" key="2">
    <source>
        <dbReference type="EMBL" id="GAG87218.1"/>
    </source>
</evidence>
<accession>X1BSQ3</accession>
<feature type="transmembrane region" description="Helical" evidence="1">
    <location>
        <begin position="34"/>
        <end position="52"/>
    </location>
</feature>
<gene>
    <name evidence="2" type="ORF">S01H4_26730</name>
</gene>
<organism evidence="2">
    <name type="scientific">marine sediment metagenome</name>
    <dbReference type="NCBI Taxonomy" id="412755"/>
    <lineage>
        <taxon>unclassified sequences</taxon>
        <taxon>metagenomes</taxon>
        <taxon>ecological metagenomes</taxon>
    </lineage>
</organism>
<reference evidence="2" key="1">
    <citation type="journal article" date="2014" name="Front. Microbiol.">
        <title>High frequency of phylogenetically diverse reductive dehalogenase-homologous genes in deep subseafloor sedimentary metagenomes.</title>
        <authorList>
            <person name="Kawai M."/>
            <person name="Futagami T."/>
            <person name="Toyoda A."/>
            <person name="Takaki Y."/>
            <person name="Nishi S."/>
            <person name="Hori S."/>
            <person name="Arai W."/>
            <person name="Tsubouchi T."/>
            <person name="Morono Y."/>
            <person name="Uchiyama I."/>
            <person name="Ito T."/>
            <person name="Fujiyama A."/>
            <person name="Inagaki F."/>
            <person name="Takami H."/>
        </authorList>
    </citation>
    <scope>NUCLEOTIDE SEQUENCE</scope>
    <source>
        <strain evidence="2">Expedition CK06-06</strain>
    </source>
</reference>
<proteinExistence type="predicted"/>
<keyword evidence="1" id="KW-1133">Transmembrane helix</keyword>
<keyword evidence="1" id="KW-0812">Transmembrane</keyword>
<sequence length="143" mass="16635">MLDVTRKNIKGLMENGLIKFSIVYPLNKNGHFRLANTISIRLSSGGMIIIPAGFEFDGSSSPRFLWWLFPSYGDFFFAALIHDYLYHTQYMAEDIGMGHAQKFADEEMLNWSNILNKKTIGKKVDNYFRFYAVRLFGKKVFRK</sequence>
<feature type="transmembrane region" description="Helical" evidence="1">
    <location>
        <begin position="64"/>
        <end position="81"/>
    </location>
</feature>
<comment type="caution">
    <text evidence="2">The sequence shown here is derived from an EMBL/GenBank/DDBJ whole genome shotgun (WGS) entry which is preliminary data.</text>
</comment>
<name>X1BSQ3_9ZZZZ</name>
<keyword evidence="1" id="KW-0472">Membrane</keyword>
<dbReference type="InterPro" id="IPR010767">
    <property type="entry name" value="Phage_CGC-2007_Cje0229"/>
</dbReference>
<protein>
    <recommendedName>
        <fullName evidence="3">DUF1353 domain-containing protein</fullName>
    </recommendedName>
</protein>
<dbReference type="Pfam" id="PF07087">
    <property type="entry name" value="DUF1353"/>
    <property type="match status" value="1"/>
</dbReference>
<evidence type="ECO:0000256" key="1">
    <source>
        <dbReference type="SAM" id="Phobius"/>
    </source>
</evidence>
<dbReference type="EMBL" id="BART01012937">
    <property type="protein sequence ID" value="GAG87218.1"/>
    <property type="molecule type" value="Genomic_DNA"/>
</dbReference>
<dbReference type="AlphaFoldDB" id="X1BSQ3"/>